<keyword evidence="9" id="KW-1185">Reference proteome</keyword>
<dbReference type="AlphaFoldDB" id="A0A3S9MVH0"/>
<dbReference type="EMBL" id="CP034549">
    <property type="protein sequence ID" value="AZQ43127.1"/>
    <property type="molecule type" value="Genomic_DNA"/>
</dbReference>
<dbReference type="PANTHER" id="PTHR10491">
    <property type="entry name" value="DTDP-4-DEHYDRORHAMNOSE REDUCTASE"/>
    <property type="match status" value="1"/>
</dbReference>
<evidence type="ECO:0000256" key="4">
    <source>
        <dbReference type="ARBA" id="ARBA00017099"/>
    </source>
</evidence>
<proteinExistence type="inferred from homology"/>
<dbReference type="GO" id="GO:0019305">
    <property type="term" value="P:dTDP-rhamnose biosynthetic process"/>
    <property type="evidence" value="ECO:0007669"/>
    <property type="project" value="UniProtKB-UniPathway"/>
</dbReference>
<dbReference type="Pfam" id="PF04321">
    <property type="entry name" value="RmlD_sub_bind"/>
    <property type="match status" value="1"/>
</dbReference>
<dbReference type="OrthoDB" id="9803892at2"/>
<feature type="domain" description="RmlD-like substrate binding" evidence="7">
    <location>
        <begin position="3"/>
        <end position="277"/>
    </location>
</feature>
<dbReference type="Gene3D" id="3.40.50.720">
    <property type="entry name" value="NAD(P)-binding Rossmann-like Domain"/>
    <property type="match status" value="1"/>
</dbReference>
<comment type="similarity">
    <text evidence="2 6">Belongs to the dTDP-4-dehydrorhamnose reductase family.</text>
</comment>
<dbReference type="Proteomes" id="UP000279600">
    <property type="component" value="Chromosome"/>
</dbReference>
<dbReference type="UniPathway" id="UPA00124"/>
<name>A0A3S9MVH0_9FLAO</name>
<evidence type="ECO:0000256" key="1">
    <source>
        <dbReference type="ARBA" id="ARBA00004781"/>
    </source>
</evidence>
<evidence type="ECO:0000313" key="9">
    <source>
        <dbReference type="Proteomes" id="UP000279600"/>
    </source>
</evidence>
<dbReference type="RefSeq" id="WP_126445232.1">
    <property type="nucleotide sequence ID" value="NZ_CP034549.1"/>
</dbReference>
<dbReference type="InterPro" id="IPR036291">
    <property type="entry name" value="NAD(P)-bd_dom_sf"/>
</dbReference>
<comment type="pathway">
    <text evidence="1 6">Carbohydrate biosynthesis; dTDP-L-rhamnose biosynthesis.</text>
</comment>
<keyword evidence="6 8" id="KW-0560">Oxidoreductase</keyword>
<evidence type="ECO:0000259" key="7">
    <source>
        <dbReference type="Pfam" id="PF04321"/>
    </source>
</evidence>
<gene>
    <name evidence="8" type="primary">rfbD</name>
    <name evidence="8" type="ORF">EJ995_02335</name>
</gene>
<dbReference type="InterPro" id="IPR029903">
    <property type="entry name" value="RmlD-like-bd"/>
</dbReference>
<dbReference type="InterPro" id="IPR005913">
    <property type="entry name" value="dTDP_dehydrorham_reduct"/>
</dbReference>
<dbReference type="Gene3D" id="3.90.25.10">
    <property type="entry name" value="UDP-galactose 4-epimerase, domain 1"/>
    <property type="match status" value="1"/>
</dbReference>
<dbReference type="CDD" id="cd05254">
    <property type="entry name" value="dTDP_HR_like_SDR_e"/>
    <property type="match status" value="1"/>
</dbReference>
<evidence type="ECO:0000256" key="2">
    <source>
        <dbReference type="ARBA" id="ARBA00010944"/>
    </source>
</evidence>
<comment type="function">
    <text evidence="6">Catalyzes the reduction of dTDP-6-deoxy-L-lyxo-4-hexulose to yield dTDP-L-rhamnose.</text>
</comment>
<keyword evidence="6" id="KW-0521">NADP</keyword>
<evidence type="ECO:0000256" key="3">
    <source>
        <dbReference type="ARBA" id="ARBA00012929"/>
    </source>
</evidence>
<dbReference type="NCBIfam" id="TIGR01214">
    <property type="entry name" value="rmlD"/>
    <property type="match status" value="1"/>
</dbReference>
<protein>
    <recommendedName>
        <fullName evidence="4 6">dTDP-4-dehydrorhamnose reductase</fullName>
        <ecNumber evidence="3 6">1.1.1.133</ecNumber>
    </recommendedName>
</protein>
<dbReference type="EC" id="1.1.1.133" evidence="3 6"/>
<reference evidence="8 9" key="1">
    <citation type="submission" date="2018-12" db="EMBL/GenBank/DDBJ databases">
        <title>Complete genome of Nonlabens sp. MJ115.</title>
        <authorList>
            <person name="Choi H.S."/>
            <person name="Jung J."/>
        </authorList>
    </citation>
    <scope>NUCLEOTIDE SEQUENCE [LARGE SCALE GENOMIC DNA]</scope>
    <source>
        <strain evidence="8 9">MJ115</strain>
    </source>
</reference>
<comment type="catalytic activity">
    <reaction evidence="5">
        <text>dTDP-beta-L-rhamnose + NADP(+) = dTDP-4-dehydro-beta-L-rhamnose + NADPH + H(+)</text>
        <dbReference type="Rhea" id="RHEA:21796"/>
        <dbReference type="ChEBI" id="CHEBI:15378"/>
        <dbReference type="ChEBI" id="CHEBI:57510"/>
        <dbReference type="ChEBI" id="CHEBI:57783"/>
        <dbReference type="ChEBI" id="CHEBI:58349"/>
        <dbReference type="ChEBI" id="CHEBI:62830"/>
        <dbReference type="EC" id="1.1.1.133"/>
    </reaction>
</comment>
<dbReference type="KEGG" id="noj:EJ995_02335"/>
<dbReference type="SUPFAM" id="SSF51735">
    <property type="entry name" value="NAD(P)-binding Rossmann-fold domains"/>
    <property type="match status" value="1"/>
</dbReference>
<evidence type="ECO:0000313" key="8">
    <source>
        <dbReference type="EMBL" id="AZQ43127.1"/>
    </source>
</evidence>
<sequence length="280" mass="31693">MKKILLAGANGMLGISMQQALVDHDLIALGSDELDISCTRDITAAIIRYRPNYFINCAAYTAVDLAETEVEKAYKINATAVRQLAQICEHHRVTLIHFSTDYVFDGNATLPYRPHDAVRPINVYGASKLLGEQYIQDNMSSFYIFRISWLYAAHGKNFMRWVLENNLEEMHVVDNQLGSPTSADSVALFINHLVENDPDEHGVYHYTNQGELTWYAFAKAISQKSNVPKNIHPTSSFKTAASRPSYSVMNTDAIRRTFNYDIPTIDTALEEVLERYKSRS</sequence>
<dbReference type="GO" id="GO:0008831">
    <property type="term" value="F:dTDP-4-dehydrorhamnose reductase activity"/>
    <property type="evidence" value="ECO:0007669"/>
    <property type="project" value="UniProtKB-EC"/>
</dbReference>
<evidence type="ECO:0000256" key="6">
    <source>
        <dbReference type="RuleBase" id="RU364082"/>
    </source>
</evidence>
<dbReference type="PANTHER" id="PTHR10491:SF4">
    <property type="entry name" value="METHIONINE ADENOSYLTRANSFERASE 2 SUBUNIT BETA"/>
    <property type="match status" value="1"/>
</dbReference>
<evidence type="ECO:0000256" key="5">
    <source>
        <dbReference type="ARBA" id="ARBA00048200"/>
    </source>
</evidence>
<accession>A0A3S9MVH0</accession>
<organism evidence="8 9">
    <name type="scientific">Nonlabens ponticola</name>
    <dbReference type="NCBI Taxonomy" id="2496866"/>
    <lineage>
        <taxon>Bacteria</taxon>
        <taxon>Pseudomonadati</taxon>
        <taxon>Bacteroidota</taxon>
        <taxon>Flavobacteriia</taxon>
        <taxon>Flavobacteriales</taxon>
        <taxon>Flavobacteriaceae</taxon>
        <taxon>Nonlabens</taxon>
    </lineage>
</organism>